<keyword evidence="9" id="KW-0460">Magnesium</keyword>
<dbReference type="SUPFAM" id="SSF56801">
    <property type="entry name" value="Acetyl-CoA synthetase-like"/>
    <property type="match status" value="1"/>
</dbReference>
<sequence length="555" mass="61024">MSNTEKVWLANYQVGVTDQINLDEFASIPQVIEQSVAKYSQRPAFINMGKSISYQELDTLSMQFAAYLQQSLRLPRGARVAVMLPNILQYPIAIFGILRAGYVVVNVNPLYTPRELAHQLKDSGAETIIILANFAHTLESIISQTLIKNTIVCEIGDLLGFPKRLLVNTVIRHIKKMVPKYTLAGHITFNEAIADGSRHTLEKVELNHADLAFLQYTGGTTGVAKGAMLSHGNIVANMQQAHAWIRPAVEEGKEVIVTALPLYHIFSLTANCMVFSKIGATNLLITNPRDIPGTIKTIASYPVTCMTGVNTLFNALLNNPDFAKLDFSHWKLALGGGMAVQHAVADRWKKVTGVTLAEAYGLTETSPAAIINPINIKEYNGMIGLPIPQTEAQIRDSNGQALPAGQPGELFIRGPQVMQGYWQRPEETAEVLGSDGFLATGDIAIMQPSGYFQIVDRKKDMVLVSGFNVYPNEIENIVAELDGVLEVACIGVPDDKTGEAVKVIIVKKDPNLSSDDVTQHCRKHLTNYKVPRVIEFRDSLPKSNVGKILRRELRD</sequence>
<dbReference type="EMBL" id="CP058952">
    <property type="protein sequence ID" value="QLI82890.1"/>
    <property type="molecule type" value="Genomic_DNA"/>
</dbReference>
<dbReference type="AlphaFoldDB" id="A0A7D5ZMY2"/>
<keyword evidence="7" id="KW-0276">Fatty acid metabolism</keyword>
<accession>A0A7D5ZMY2</accession>
<keyword evidence="6" id="KW-0547">Nucleotide-binding</keyword>
<dbReference type="GO" id="GO:0005524">
    <property type="term" value="F:ATP binding"/>
    <property type="evidence" value="ECO:0007669"/>
    <property type="project" value="UniProtKB-KW"/>
</dbReference>
<feature type="domain" description="AMP-binding enzyme C-terminal" evidence="16">
    <location>
        <begin position="473"/>
        <end position="547"/>
    </location>
</feature>
<dbReference type="FunFam" id="3.40.50.12780:FF:000003">
    <property type="entry name" value="Long-chain-fatty-acid--CoA ligase FadD"/>
    <property type="match status" value="1"/>
</dbReference>
<evidence type="ECO:0000313" key="18">
    <source>
        <dbReference type="Proteomes" id="UP000510822"/>
    </source>
</evidence>
<dbReference type="PANTHER" id="PTHR43767">
    <property type="entry name" value="LONG-CHAIN-FATTY-ACID--COA LIGASE"/>
    <property type="match status" value="1"/>
</dbReference>
<evidence type="ECO:0000259" key="16">
    <source>
        <dbReference type="Pfam" id="PF13193"/>
    </source>
</evidence>
<evidence type="ECO:0000259" key="15">
    <source>
        <dbReference type="Pfam" id="PF00501"/>
    </source>
</evidence>
<keyword evidence="11" id="KW-0472">Membrane</keyword>
<dbReference type="CDD" id="cd05936">
    <property type="entry name" value="FC-FACS_FadD_like"/>
    <property type="match status" value="1"/>
</dbReference>
<gene>
    <name evidence="17" type="ORF">HZU75_15935</name>
</gene>
<evidence type="ECO:0000256" key="4">
    <source>
        <dbReference type="ARBA" id="ARBA00006432"/>
    </source>
</evidence>
<dbReference type="GO" id="GO:0016020">
    <property type="term" value="C:membrane"/>
    <property type="evidence" value="ECO:0007669"/>
    <property type="project" value="UniProtKB-SubCell"/>
</dbReference>
<evidence type="ECO:0000256" key="2">
    <source>
        <dbReference type="ARBA" id="ARBA00004170"/>
    </source>
</evidence>
<evidence type="ECO:0000313" key="17">
    <source>
        <dbReference type="EMBL" id="QLI82890.1"/>
    </source>
</evidence>
<dbReference type="InterPro" id="IPR000873">
    <property type="entry name" value="AMP-dep_synth/lig_dom"/>
</dbReference>
<keyword evidence="8" id="KW-0067">ATP-binding</keyword>
<dbReference type="Pfam" id="PF13193">
    <property type="entry name" value="AMP-binding_C"/>
    <property type="match status" value="1"/>
</dbReference>
<dbReference type="PANTHER" id="PTHR43767:SF8">
    <property type="entry name" value="LONG-CHAIN-FATTY-ACID--COA LIGASE"/>
    <property type="match status" value="1"/>
</dbReference>
<dbReference type="InterPro" id="IPR020845">
    <property type="entry name" value="AMP-binding_CS"/>
</dbReference>
<dbReference type="FunFam" id="3.30.300.30:FF:000006">
    <property type="entry name" value="Long-chain-fatty-acid--CoA ligase FadD"/>
    <property type="match status" value="1"/>
</dbReference>
<evidence type="ECO:0000256" key="10">
    <source>
        <dbReference type="ARBA" id="ARBA00023098"/>
    </source>
</evidence>
<evidence type="ECO:0000256" key="14">
    <source>
        <dbReference type="ARBA" id="ARBA00042773"/>
    </source>
</evidence>
<proteinExistence type="inferred from homology"/>
<evidence type="ECO:0000256" key="9">
    <source>
        <dbReference type="ARBA" id="ARBA00022842"/>
    </source>
</evidence>
<dbReference type="Gene3D" id="3.40.50.12780">
    <property type="entry name" value="N-terminal domain of ligase-like"/>
    <property type="match status" value="1"/>
</dbReference>
<evidence type="ECO:0000256" key="5">
    <source>
        <dbReference type="ARBA" id="ARBA00022598"/>
    </source>
</evidence>
<comment type="subcellular location">
    <subcellularLocation>
        <location evidence="2">Membrane</location>
        <topology evidence="2">Peripheral membrane protein</topology>
    </subcellularLocation>
</comment>
<evidence type="ECO:0000256" key="11">
    <source>
        <dbReference type="ARBA" id="ARBA00023136"/>
    </source>
</evidence>
<dbReference type="InterPro" id="IPR045851">
    <property type="entry name" value="AMP-bd_C_sf"/>
</dbReference>
<name>A0A7D5ZMY2_9NEIS</name>
<keyword evidence="5" id="KW-0436">Ligase</keyword>
<dbReference type="KEGG" id="cfon:HZU75_15935"/>
<evidence type="ECO:0000256" key="1">
    <source>
        <dbReference type="ARBA" id="ARBA00001946"/>
    </source>
</evidence>
<dbReference type="Proteomes" id="UP000510822">
    <property type="component" value="Chromosome"/>
</dbReference>
<keyword evidence="10" id="KW-0443">Lipid metabolism</keyword>
<evidence type="ECO:0000256" key="7">
    <source>
        <dbReference type="ARBA" id="ARBA00022832"/>
    </source>
</evidence>
<evidence type="ECO:0000256" key="8">
    <source>
        <dbReference type="ARBA" id="ARBA00022840"/>
    </source>
</evidence>
<comment type="similarity">
    <text evidence="4">Belongs to the ATP-dependent AMP-binding enzyme family.</text>
</comment>
<dbReference type="GO" id="GO:0004467">
    <property type="term" value="F:long-chain fatty acid-CoA ligase activity"/>
    <property type="evidence" value="ECO:0007669"/>
    <property type="project" value="UniProtKB-EC"/>
</dbReference>
<dbReference type="InterPro" id="IPR042099">
    <property type="entry name" value="ANL_N_sf"/>
</dbReference>
<evidence type="ECO:0000256" key="3">
    <source>
        <dbReference type="ARBA" id="ARBA00005005"/>
    </source>
</evidence>
<dbReference type="InterPro" id="IPR050237">
    <property type="entry name" value="ATP-dep_AMP-bd_enzyme"/>
</dbReference>
<evidence type="ECO:0000256" key="6">
    <source>
        <dbReference type="ARBA" id="ARBA00022741"/>
    </source>
</evidence>
<dbReference type="RefSeq" id="WP_180306964.1">
    <property type="nucleotide sequence ID" value="NZ_CP058952.1"/>
</dbReference>
<feature type="domain" description="AMP-dependent synthetase/ligase" evidence="15">
    <location>
        <begin position="33"/>
        <end position="422"/>
    </location>
</feature>
<comment type="cofactor">
    <cofactor evidence="1">
        <name>Mg(2+)</name>
        <dbReference type="ChEBI" id="CHEBI:18420"/>
    </cofactor>
</comment>
<dbReference type="Gene3D" id="3.30.300.30">
    <property type="match status" value="1"/>
</dbReference>
<dbReference type="Pfam" id="PF00501">
    <property type="entry name" value="AMP-binding"/>
    <property type="match status" value="1"/>
</dbReference>
<evidence type="ECO:0000256" key="12">
    <source>
        <dbReference type="ARBA" id="ARBA00026121"/>
    </source>
</evidence>
<reference evidence="17 18" key="1">
    <citation type="journal article" date="2016" name="Int. J. Syst. Evol. Microbiol.">
        <title>Chitinibacter fontanus sp. nov., isolated from a spring.</title>
        <authorList>
            <person name="Sheu S.Y."/>
            <person name="Li Y.S."/>
            <person name="Young C.C."/>
            <person name="Chen W.M."/>
        </authorList>
    </citation>
    <scope>NUCLEOTIDE SEQUENCE [LARGE SCALE GENOMIC DNA]</scope>
    <source>
        <strain evidence="17 18">STM-7</strain>
    </source>
</reference>
<dbReference type="InterPro" id="IPR025110">
    <property type="entry name" value="AMP-bd_C"/>
</dbReference>
<dbReference type="EC" id="6.2.1.3" evidence="12"/>
<protein>
    <recommendedName>
        <fullName evidence="13">Long-chain-fatty-acid--CoA ligase</fullName>
        <ecNumber evidence="12">6.2.1.3</ecNumber>
    </recommendedName>
    <alternativeName>
        <fullName evidence="14">Long-chain acyl-CoA synthetase</fullName>
    </alternativeName>
</protein>
<keyword evidence="18" id="KW-1185">Reference proteome</keyword>
<comment type="pathway">
    <text evidence="3">Lipid metabolism; fatty acid beta-oxidation.</text>
</comment>
<evidence type="ECO:0000256" key="13">
    <source>
        <dbReference type="ARBA" id="ARBA00039545"/>
    </source>
</evidence>
<dbReference type="PROSITE" id="PS00455">
    <property type="entry name" value="AMP_BINDING"/>
    <property type="match status" value="1"/>
</dbReference>
<organism evidence="17 18">
    <name type="scientific">Chitinibacter fontanus</name>
    <dbReference type="NCBI Taxonomy" id="1737446"/>
    <lineage>
        <taxon>Bacteria</taxon>
        <taxon>Pseudomonadati</taxon>
        <taxon>Pseudomonadota</taxon>
        <taxon>Betaproteobacteria</taxon>
        <taxon>Neisseriales</taxon>
        <taxon>Chitinibacteraceae</taxon>
        <taxon>Chitinibacter</taxon>
    </lineage>
</organism>